<dbReference type="PANTHER" id="PTHR31157">
    <property type="entry name" value="SCP DOMAIN-CONTAINING PROTEIN"/>
    <property type="match status" value="1"/>
</dbReference>
<accession>A0A7W9L465</accession>
<keyword evidence="4" id="KW-1185">Reference proteome</keyword>
<comment type="caution">
    <text evidence="3">The sequence shown here is derived from an EMBL/GenBank/DDBJ whole genome shotgun (WGS) entry which is preliminary data.</text>
</comment>
<proteinExistence type="predicted"/>
<dbReference type="RefSeq" id="WP_183858704.1">
    <property type="nucleotide sequence ID" value="NZ_JACHOO010000017.1"/>
</dbReference>
<keyword evidence="1" id="KW-0732">Signal</keyword>
<dbReference type="Pfam" id="PF00188">
    <property type="entry name" value="CAP"/>
    <property type="match status" value="1"/>
</dbReference>
<dbReference type="AlphaFoldDB" id="A0A7W9L465"/>
<reference evidence="3 4" key="1">
    <citation type="submission" date="2020-08" db="EMBL/GenBank/DDBJ databases">
        <title>Genomic Encyclopedia of Type Strains, Phase IV (KMG-IV): sequencing the most valuable type-strain genomes for metagenomic binning, comparative biology and taxonomic classification.</title>
        <authorList>
            <person name="Goeker M."/>
        </authorList>
    </citation>
    <scope>NUCLEOTIDE SEQUENCE [LARGE SCALE GENOMIC DNA]</scope>
    <source>
        <strain evidence="3 4">DSM 16268</strain>
    </source>
</reference>
<gene>
    <name evidence="3" type="ORF">GGQ63_004376</name>
</gene>
<dbReference type="Gene3D" id="3.40.33.10">
    <property type="entry name" value="CAP"/>
    <property type="match status" value="1"/>
</dbReference>
<protein>
    <submittedName>
        <fullName evidence="3">Uncharacterized protein YkwD</fullName>
    </submittedName>
</protein>
<feature type="domain" description="SCP" evidence="2">
    <location>
        <begin position="52"/>
        <end position="166"/>
    </location>
</feature>
<dbReference type="InterPro" id="IPR014044">
    <property type="entry name" value="CAP_dom"/>
</dbReference>
<evidence type="ECO:0000313" key="3">
    <source>
        <dbReference type="EMBL" id="MBB5755273.1"/>
    </source>
</evidence>
<evidence type="ECO:0000259" key="2">
    <source>
        <dbReference type="Pfam" id="PF00188"/>
    </source>
</evidence>
<dbReference type="CDD" id="cd05379">
    <property type="entry name" value="CAP_bacterial"/>
    <property type="match status" value="1"/>
</dbReference>
<feature type="chain" id="PRO_5031369341" evidence="1">
    <location>
        <begin position="23"/>
        <end position="201"/>
    </location>
</feature>
<dbReference type="InterPro" id="IPR035940">
    <property type="entry name" value="CAP_sf"/>
</dbReference>
<dbReference type="PROSITE" id="PS51257">
    <property type="entry name" value="PROKAR_LIPOPROTEIN"/>
    <property type="match status" value="1"/>
</dbReference>
<sequence>MRPFLTAAPLAAAALLLGGCLAERTPLPGAPTFYERLDAASVTVDPAAAASMITGYRANKGLTAVTVDPALNALAQEQANAMARADKVDHTIRGTGSFETRITRSGYDAEIAVENIGAGYRTLAEAFSGWRDSPSHNKNMLRAGVTRLGIATAYSPKSKYKVYWSLVLAKPAERRQEGPSAGPMLPVDGSTTVTFGGAVVR</sequence>
<name>A0A7W9L465_9HYPH</name>
<dbReference type="SUPFAM" id="SSF55797">
    <property type="entry name" value="PR-1-like"/>
    <property type="match status" value="1"/>
</dbReference>
<feature type="signal peptide" evidence="1">
    <location>
        <begin position="1"/>
        <end position="22"/>
    </location>
</feature>
<dbReference type="PANTHER" id="PTHR31157:SF1">
    <property type="entry name" value="SCP DOMAIN-CONTAINING PROTEIN"/>
    <property type="match status" value="1"/>
</dbReference>
<evidence type="ECO:0000256" key="1">
    <source>
        <dbReference type="SAM" id="SignalP"/>
    </source>
</evidence>
<organism evidence="3 4">
    <name type="scientific">Prosthecomicrobium pneumaticum</name>
    <dbReference type="NCBI Taxonomy" id="81895"/>
    <lineage>
        <taxon>Bacteria</taxon>
        <taxon>Pseudomonadati</taxon>
        <taxon>Pseudomonadota</taxon>
        <taxon>Alphaproteobacteria</taxon>
        <taxon>Hyphomicrobiales</taxon>
        <taxon>Kaistiaceae</taxon>
        <taxon>Prosthecomicrobium</taxon>
    </lineage>
</organism>
<dbReference type="Proteomes" id="UP000523821">
    <property type="component" value="Unassembled WGS sequence"/>
</dbReference>
<evidence type="ECO:0000313" key="4">
    <source>
        <dbReference type="Proteomes" id="UP000523821"/>
    </source>
</evidence>
<dbReference type="EMBL" id="JACHOO010000017">
    <property type="protein sequence ID" value="MBB5755273.1"/>
    <property type="molecule type" value="Genomic_DNA"/>
</dbReference>